<dbReference type="EMBL" id="MFZV01000037">
    <property type="protein sequence ID" value="OGK30937.1"/>
    <property type="molecule type" value="Genomic_DNA"/>
</dbReference>
<dbReference type="GO" id="GO:0003978">
    <property type="term" value="F:UDP-glucose 4-epimerase activity"/>
    <property type="evidence" value="ECO:0007669"/>
    <property type="project" value="UniProtKB-EC"/>
</dbReference>
<keyword evidence="7" id="KW-0520">NAD</keyword>
<dbReference type="InterPro" id="IPR005886">
    <property type="entry name" value="UDP_G4E"/>
</dbReference>
<dbReference type="PANTHER" id="PTHR43725">
    <property type="entry name" value="UDP-GLUCOSE 4-EPIMERASE"/>
    <property type="match status" value="1"/>
</dbReference>
<comment type="catalytic activity">
    <reaction evidence="1">
        <text>UDP-alpha-D-glucose = UDP-alpha-D-galactose</text>
        <dbReference type="Rhea" id="RHEA:22168"/>
        <dbReference type="ChEBI" id="CHEBI:58885"/>
        <dbReference type="ChEBI" id="CHEBI:66914"/>
        <dbReference type="EC" id="5.1.3.2"/>
    </reaction>
</comment>
<evidence type="ECO:0000256" key="4">
    <source>
        <dbReference type="ARBA" id="ARBA00007637"/>
    </source>
</evidence>
<reference evidence="13 14" key="1">
    <citation type="journal article" date="2016" name="Nat. Commun.">
        <title>Thousands of microbial genomes shed light on interconnected biogeochemical processes in an aquifer system.</title>
        <authorList>
            <person name="Anantharaman K."/>
            <person name="Brown C.T."/>
            <person name="Hug L.A."/>
            <person name="Sharon I."/>
            <person name="Castelle C.J."/>
            <person name="Probst A.J."/>
            <person name="Thomas B.C."/>
            <person name="Singh A."/>
            <person name="Wilkins M.J."/>
            <person name="Karaoz U."/>
            <person name="Brodie E.L."/>
            <person name="Williams K.H."/>
            <person name="Hubbard S.S."/>
            <person name="Banfield J.F."/>
        </authorList>
    </citation>
    <scope>NUCLEOTIDE SEQUENCE [LARGE SCALE GENOMIC DNA]</scope>
</reference>
<dbReference type="AlphaFoldDB" id="A0A1F7HI75"/>
<evidence type="ECO:0000313" key="13">
    <source>
        <dbReference type="EMBL" id="OGK30937.1"/>
    </source>
</evidence>
<dbReference type="NCBIfam" id="TIGR01179">
    <property type="entry name" value="galE"/>
    <property type="match status" value="1"/>
</dbReference>
<dbReference type="EC" id="5.1.3.2" evidence="5"/>
<evidence type="ECO:0000313" key="14">
    <source>
        <dbReference type="Proteomes" id="UP000177199"/>
    </source>
</evidence>
<name>A0A1F7HI75_9BACT</name>
<comment type="similarity">
    <text evidence="4">Belongs to the NAD(P)-dependent epimerase/dehydratase family.</text>
</comment>
<protein>
    <recommendedName>
        <fullName evidence="6">UDP-glucose 4-epimerase</fullName>
        <ecNumber evidence="5">5.1.3.2</ecNumber>
    </recommendedName>
    <alternativeName>
        <fullName evidence="11">Galactowaldenase</fullName>
    </alternativeName>
    <alternativeName>
        <fullName evidence="10">UDP-galactose 4-epimerase</fullName>
    </alternativeName>
</protein>
<accession>A0A1F7HI75</accession>
<evidence type="ECO:0000259" key="12">
    <source>
        <dbReference type="Pfam" id="PF01370"/>
    </source>
</evidence>
<evidence type="ECO:0000256" key="6">
    <source>
        <dbReference type="ARBA" id="ARBA00018569"/>
    </source>
</evidence>
<dbReference type="PANTHER" id="PTHR43725:SF53">
    <property type="entry name" value="UDP-ARABINOSE 4-EPIMERASE 1"/>
    <property type="match status" value="1"/>
</dbReference>
<dbReference type="GO" id="GO:0033499">
    <property type="term" value="P:galactose catabolic process via UDP-galactose, Leloir pathway"/>
    <property type="evidence" value="ECO:0007669"/>
    <property type="project" value="TreeGrafter"/>
</dbReference>
<gene>
    <name evidence="13" type="ORF">A3F29_00605</name>
</gene>
<evidence type="ECO:0000256" key="7">
    <source>
        <dbReference type="ARBA" id="ARBA00023027"/>
    </source>
</evidence>
<evidence type="ECO:0000256" key="9">
    <source>
        <dbReference type="ARBA" id="ARBA00023277"/>
    </source>
</evidence>
<dbReference type="Proteomes" id="UP000177199">
    <property type="component" value="Unassembled WGS sequence"/>
</dbReference>
<comment type="cofactor">
    <cofactor evidence="2">
        <name>NAD(+)</name>
        <dbReference type="ChEBI" id="CHEBI:57540"/>
    </cofactor>
</comment>
<dbReference type="UniPathway" id="UPA00214"/>
<comment type="pathway">
    <text evidence="3">Carbohydrate metabolism; galactose metabolism.</text>
</comment>
<dbReference type="Pfam" id="PF01370">
    <property type="entry name" value="Epimerase"/>
    <property type="match status" value="1"/>
</dbReference>
<dbReference type="SUPFAM" id="SSF51735">
    <property type="entry name" value="NAD(P)-binding Rossmann-fold domains"/>
    <property type="match status" value="1"/>
</dbReference>
<proteinExistence type="inferred from homology"/>
<comment type="caution">
    <text evidence="13">The sequence shown here is derived from an EMBL/GenBank/DDBJ whole genome shotgun (WGS) entry which is preliminary data.</text>
</comment>
<keyword evidence="8" id="KW-0413">Isomerase</keyword>
<evidence type="ECO:0000256" key="5">
    <source>
        <dbReference type="ARBA" id="ARBA00013189"/>
    </source>
</evidence>
<evidence type="ECO:0000256" key="11">
    <source>
        <dbReference type="ARBA" id="ARBA00033067"/>
    </source>
</evidence>
<dbReference type="Gene3D" id="3.40.50.720">
    <property type="entry name" value="NAD(P)-binding Rossmann-like Domain"/>
    <property type="match status" value="1"/>
</dbReference>
<sequence>MSKVLITGAGGYIGSIAAYQLLQKGYEIVGIDNFSNGFKQPLELLKEKFGEEKIRYYNFDIKDDLTPLFEKEKDINAVIHYAAFLSVDESMKKPEDYFTNNVAGSQNLFTYLLKNNIKKIIFSSTCAVYGNAEYVPIDEKHKTEPTNPYGASKVMVENILNWYDKLKGLKFVSLRYFNVCGASDDGLIGDSKKPSVHLMQNAIRGALDLEPFYLTFSEVDTPDKSPIRDYCNVVDLNDAHILALDYLIKGGKSEIINLGTGTGNSVLEIITKIEEETGKDIKLEKSSSREGEYAKAVASIQKAKNVLGWEPKRSIADSVKSLVEWYKAHPQGWKE</sequence>
<dbReference type="Gene3D" id="3.90.25.10">
    <property type="entry name" value="UDP-galactose 4-epimerase, domain 1"/>
    <property type="match status" value="1"/>
</dbReference>
<evidence type="ECO:0000256" key="8">
    <source>
        <dbReference type="ARBA" id="ARBA00023235"/>
    </source>
</evidence>
<evidence type="ECO:0000256" key="2">
    <source>
        <dbReference type="ARBA" id="ARBA00001911"/>
    </source>
</evidence>
<feature type="domain" description="NAD-dependent epimerase/dehydratase" evidence="12">
    <location>
        <begin position="4"/>
        <end position="259"/>
    </location>
</feature>
<dbReference type="InterPro" id="IPR001509">
    <property type="entry name" value="Epimerase_deHydtase"/>
</dbReference>
<evidence type="ECO:0000256" key="10">
    <source>
        <dbReference type="ARBA" id="ARBA00031367"/>
    </source>
</evidence>
<evidence type="ECO:0000256" key="3">
    <source>
        <dbReference type="ARBA" id="ARBA00004947"/>
    </source>
</evidence>
<organism evidence="13 14">
    <name type="scientific">Candidatus Roizmanbacteria bacterium RIFCSPHIGHO2_12_FULL_33_9</name>
    <dbReference type="NCBI Taxonomy" id="1802045"/>
    <lineage>
        <taxon>Bacteria</taxon>
        <taxon>Candidatus Roizmaniibacteriota</taxon>
    </lineage>
</organism>
<dbReference type="InterPro" id="IPR036291">
    <property type="entry name" value="NAD(P)-bd_dom_sf"/>
</dbReference>
<keyword evidence="9" id="KW-0119">Carbohydrate metabolism</keyword>
<evidence type="ECO:0000256" key="1">
    <source>
        <dbReference type="ARBA" id="ARBA00000083"/>
    </source>
</evidence>